<dbReference type="PROSITE" id="PS51257">
    <property type="entry name" value="PROKAR_LIPOPROTEIN"/>
    <property type="match status" value="1"/>
</dbReference>
<dbReference type="RefSeq" id="WP_308863415.1">
    <property type="nucleotide sequence ID" value="NZ_JAVHUL010000007.1"/>
</dbReference>
<organism evidence="2 3">
    <name type="scientific">Mesonia profundi</name>
    <dbReference type="NCBI Taxonomy" id="3070998"/>
    <lineage>
        <taxon>Bacteria</taxon>
        <taxon>Pseudomonadati</taxon>
        <taxon>Bacteroidota</taxon>
        <taxon>Flavobacteriia</taxon>
        <taxon>Flavobacteriales</taxon>
        <taxon>Flavobacteriaceae</taxon>
        <taxon>Mesonia</taxon>
    </lineage>
</organism>
<evidence type="ECO:0000256" key="1">
    <source>
        <dbReference type="SAM" id="SignalP"/>
    </source>
</evidence>
<name>A0ABU0ZZL4_9FLAO</name>
<comment type="caution">
    <text evidence="2">The sequence shown here is derived from an EMBL/GenBank/DDBJ whole genome shotgun (WGS) entry which is preliminary data.</text>
</comment>
<protein>
    <submittedName>
        <fullName evidence="2">HmuY family protein</fullName>
    </submittedName>
</protein>
<sequence>MKSNYLVLFSLVIIFFTACNKDDDSTANDSEFVVAFKNPSTAFTETDNEKEIDLVFSNEAPQDGILIITYTETNLTYGEDYSTTPSAQSGIIEIPIVMGTIQTSFSLKRLNSNPAQNDTDKSIEFSITEVNIPNGFTQGNTSNLVSFSDTASLGGSISPNLGGPNEGNQVYLDLSTQQETVVSRDKWDLAFYNGDQFRVKLNSSLFMMAAPLETTNIDAITEADVASLQSQMAFLVQGSNEFVDAPSGNLNETVIEEISINLEENKVYLIKMGNEIGTDTPETGSVAVAGADRGWKKIRVVQESGAYKLLYANLDATTHQEITIGKDNHHDFTYFSMVNENVVDVAPAKGKWDLNFTVFTEVLDLPEGGESAYGFSDYVATNVLSNTKAYQVMTEDIAYQDFTTANIDNSLYEVDQRVIGANWRDVFNGLFNERFYIIQDTDGNTYKLKFTSMVNENGVRGYPKFEYQILN</sequence>
<evidence type="ECO:0000313" key="2">
    <source>
        <dbReference type="EMBL" id="MDQ7916765.1"/>
    </source>
</evidence>
<evidence type="ECO:0000313" key="3">
    <source>
        <dbReference type="Proteomes" id="UP001230915"/>
    </source>
</evidence>
<feature type="chain" id="PRO_5045331021" evidence="1">
    <location>
        <begin position="21"/>
        <end position="471"/>
    </location>
</feature>
<proteinExistence type="predicted"/>
<dbReference type="Pfam" id="PF14064">
    <property type="entry name" value="HmuY"/>
    <property type="match status" value="2"/>
</dbReference>
<keyword evidence="1" id="KW-0732">Signal</keyword>
<dbReference type="InterPro" id="IPR025921">
    <property type="entry name" value="HmuY"/>
</dbReference>
<dbReference type="EMBL" id="JAVHUL010000007">
    <property type="protein sequence ID" value="MDQ7916765.1"/>
    <property type="molecule type" value="Genomic_DNA"/>
</dbReference>
<gene>
    <name evidence="2" type="ORF">RBU60_04205</name>
</gene>
<accession>A0ABU0ZZL4</accession>
<feature type="signal peptide" evidence="1">
    <location>
        <begin position="1"/>
        <end position="20"/>
    </location>
</feature>
<keyword evidence="3" id="KW-1185">Reference proteome</keyword>
<dbReference type="CDD" id="cd12105">
    <property type="entry name" value="HmuY"/>
    <property type="match status" value="1"/>
</dbReference>
<reference evidence="2 3" key="1">
    <citation type="submission" date="2023-08" db="EMBL/GenBank/DDBJ databases">
        <title>Mesonia sp. MT50, isolated from deep-sea sediment of the Mariana Trench.</title>
        <authorList>
            <person name="Fu H."/>
        </authorList>
    </citation>
    <scope>NUCLEOTIDE SEQUENCE [LARGE SCALE GENOMIC DNA]</scope>
    <source>
        <strain evidence="2 3">MT50</strain>
    </source>
</reference>
<dbReference type="Proteomes" id="UP001230915">
    <property type="component" value="Unassembled WGS sequence"/>
</dbReference>